<feature type="compositionally biased region" description="Basic residues" evidence="7">
    <location>
        <begin position="47"/>
        <end position="66"/>
    </location>
</feature>
<dbReference type="CDD" id="cd00044">
    <property type="entry name" value="CysPc"/>
    <property type="match status" value="1"/>
</dbReference>
<organism evidence="9 10">
    <name type="scientific">Candolleomyces eurysporus</name>
    <dbReference type="NCBI Taxonomy" id="2828524"/>
    <lineage>
        <taxon>Eukaryota</taxon>
        <taxon>Fungi</taxon>
        <taxon>Dikarya</taxon>
        <taxon>Basidiomycota</taxon>
        <taxon>Agaricomycotina</taxon>
        <taxon>Agaricomycetes</taxon>
        <taxon>Agaricomycetidae</taxon>
        <taxon>Agaricales</taxon>
        <taxon>Agaricineae</taxon>
        <taxon>Psathyrellaceae</taxon>
        <taxon>Candolleomyces</taxon>
    </lineage>
</organism>
<dbReference type="PANTHER" id="PTHR10183">
    <property type="entry name" value="CALPAIN"/>
    <property type="match status" value="1"/>
</dbReference>
<comment type="similarity">
    <text evidence="1">Belongs to the peptidase C2 family.</text>
</comment>
<dbReference type="GO" id="GO:0006508">
    <property type="term" value="P:proteolysis"/>
    <property type="evidence" value="ECO:0007669"/>
    <property type="project" value="UniProtKB-KW"/>
</dbReference>
<feature type="region of interest" description="Disordered" evidence="7">
    <location>
        <begin position="1"/>
        <end position="72"/>
    </location>
</feature>
<dbReference type="InterPro" id="IPR038765">
    <property type="entry name" value="Papain-like_cys_pep_sf"/>
</dbReference>
<reference evidence="9" key="1">
    <citation type="submission" date="2022-06" db="EMBL/GenBank/DDBJ databases">
        <title>Genome Sequence of Candolleomyces eurysporus.</title>
        <authorList>
            <person name="Buettner E."/>
        </authorList>
    </citation>
    <scope>NUCLEOTIDE SEQUENCE</scope>
    <source>
        <strain evidence="9">VTCC 930004</strain>
    </source>
</reference>
<dbReference type="Proteomes" id="UP001140091">
    <property type="component" value="Unassembled WGS sequence"/>
</dbReference>
<keyword evidence="4 6" id="KW-0788">Thiol protease</keyword>
<feature type="active site" evidence="5 6">
    <location>
        <position position="165"/>
    </location>
</feature>
<keyword evidence="2 6" id="KW-0645">Protease</keyword>
<feature type="compositionally biased region" description="Basic and acidic residues" evidence="7">
    <location>
        <begin position="29"/>
        <end position="46"/>
    </location>
</feature>
<dbReference type="SUPFAM" id="SSF54001">
    <property type="entry name" value="Cysteine proteinases"/>
    <property type="match status" value="1"/>
</dbReference>
<dbReference type="Gene3D" id="3.90.70.10">
    <property type="entry name" value="Cysteine proteinases"/>
    <property type="match status" value="1"/>
</dbReference>
<feature type="non-terminal residue" evidence="9">
    <location>
        <position position="741"/>
    </location>
</feature>
<evidence type="ECO:0000313" key="9">
    <source>
        <dbReference type="EMBL" id="KAJ2930745.1"/>
    </source>
</evidence>
<evidence type="ECO:0000256" key="3">
    <source>
        <dbReference type="ARBA" id="ARBA00022801"/>
    </source>
</evidence>
<dbReference type="InterPro" id="IPR001300">
    <property type="entry name" value="Peptidase_C2_calpain_cat"/>
</dbReference>
<evidence type="ECO:0000256" key="7">
    <source>
        <dbReference type="SAM" id="MobiDB-lite"/>
    </source>
</evidence>
<feature type="active site" evidence="5 6">
    <location>
        <position position="353"/>
    </location>
</feature>
<dbReference type="PANTHER" id="PTHR10183:SF379">
    <property type="entry name" value="CALPAIN-5"/>
    <property type="match status" value="1"/>
</dbReference>
<feature type="region of interest" description="Disordered" evidence="7">
    <location>
        <begin position="611"/>
        <end position="698"/>
    </location>
</feature>
<sequence>MPPKRAKRPARKQETKQERSGRPGGPKVQGDKPPESLGAEPRERTRSRSRLRRGDRKDKKKGKKEKKQPQVGLFVTKELAQAIETTKSTVERIARECRAKNRRFRDPEFDLEYDQWRCLHGYSQQADVVGKDVQRVTEIFDHPEFFLPGGAAQSTAIRQGGLGDCYFLSALATVSSLPGLIEKICVARDEQVGIYGFIFYQDRGWVGVIVDDMLYTKIPKYESLDQAQKEVYHEDKERFNEIARKGGQVLIYAKAGTSNETWVPIIEKAYAKLYGCYAHIGSGGQTREAIEDLTGGVASNLNARDILDVDKFWKEELSRVNKDRLFACAFDSLDAPADAPWADPTVQGLIGGHAYAVLRAAEINGKRFVVLRNPWGQSEWTGPWSDGSKEWTAEWLKLLPQLKHSFGDDGQFVMEYKDFLRYFTDIDRVLLFNDTWTVASYWLNVPISPIPAAPAYGMLSFHVNIPAESKTKTKVIFVLSQLNNRSFESIEKDVRITFEFSVVKVGELSSIATGSCDRPFSRSGSVELDLEAGDYIVYVKLDQLREVDPSSDYSDWNIPYRSYPNIVNPSARVISRILTNKVKTLSLTQNWDGVGETDYVVKSLEEIIKQDLEDMNASDSEEETDEDEDDDDDDDSGSSVAEEVSKPASDAGEAKPSTEGEGDGEEKKPEDGATVGEVTIPVPDNDSDSEEEEEEVSPVEWVDLIEDKGDEAALGLRVYTQTKDPALVVGRIKSADDTWEL</sequence>
<feature type="compositionally biased region" description="Acidic residues" evidence="7">
    <location>
        <begin position="613"/>
        <end position="636"/>
    </location>
</feature>
<dbReference type="SMART" id="SM00230">
    <property type="entry name" value="CysPc"/>
    <property type="match status" value="1"/>
</dbReference>
<feature type="compositionally biased region" description="Basic residues" evidence="7">
    <location>
        <begin position="1"/>
        <end position="10"/>
    </location>
</feature>
<dbReference type="OrthoDB" id="424753at2759"/>
<accession>A0A9W8JH47</accession>
<evidence type="ECO:0000313" key="10">
    <source>
        <dbReference type="Proteomes" id="UP001140091"/>
    </source>
</evidence>
<evidence type="ECO:0000256" key="2">
    <source>
        <dbReference type="ARBA" id="ARBA00022670"/>
    </source>
</evidence>
<feature type="active site" evidence="5 6">
    <location>
        <position position="373"/>
    </location>
</feature>
<dbReference type="PRINTS" id="PR00704">
    <property type="entry name" value="CALPAIN"/>
</dbReference>
<comment type="caution">
    <text evidence="9">The sequence shown here is derived from an EMBL/GenBank/DDBJ whole genome shotgun (WGS) entry which is preliminary data.</text>
</comment>
<keyword evidence="10" id="KW-1185">Reference proteome</keyword>
<protein>
    <recommendedName>
        <fullName evidence="8">Calpain catalytic domain-containing protein</fullName>
    </recommendedName>
</protein>
<evidence type="ECO:0000256" key="5">
    <source>
        <dbReference type="PIRSR" id="PIRSR622684-1"/>
    </source>
</evidence>
<feature type="compositionally biased region" description="Basic and acidic residues" evidence="7">
    <location>
        <begin position="11"/>
        <end position="21"/>
    </location>
</feature>
<evidence type="ECO:0000259" key="8">
    <source>
        <dbReference type="PROSITE" id="PS50203"/>
    </source>
</evidence>
<dbReference type="InterPro" id="IPR022684">
    <property type="entry name" value="Calpain_cysteine_protease"/>
</dbReference>
<dbReference type="EMBL" id="JANBPK010000821">
    <property type="protein sequence ID" value="KAJ2930745.1"/>
    <property type="molecule type" value="Genomic_DNA"/>
</dbReference>
<evidence type="ECO:0000256" key="6">
    <source>
        <dbReference type="PROSITE-ProRule" id="PRU00239"/>
    </source>
</evidence>
<name>A0A9W8JH47_9AGAR</name>
<keyword evidence="3 6" id="KW-0378">Hydrolase</keyword>
<feature type="compositionally biased region" description="Acidic residues" evidence="7">
    <location>
        <begin position="685"/>
        <end position="697"/>
    </location>
</feature>
<evidence type="ECO:0000256" key="4">
    <source>
        <dbReference type="ARBA" id="ARBA00022807"/>
    </source>
</evidence>
<dbReference type="Pfam" id="PF00648">
    <property type="entry name" value="Peptidase_C2"/>
    <property type="match status" value="1"/>
</dbReference>
<dbReference type="AlphaFoldDB" id="A0A9W8JH47"/>
<proteinExistence type="inferred from homology"/>
<gene>
    <name evidence="9" type="ORF">H1R20_g6339</name>
</gene>
<feature type="domain" description="Calpain catalytic" evidence="8">
    <location>
        <begin position="103"/>
        <end position="432"/>
    </location>
</feature>
<dbReference type="GO" id="GO:0004198">
    <property type="term" value="F:calcium-dependent cysteine-type endopeptidase activity"/>
    <property type="evidence" value="ECO:0007669"/>
    <property type="project" value="InterPro"/>
</dbReference>
<dbReference type="PROSITE" id="PS50203">
    <property type="entry name" value="CALPAIN_CAT"/>
    <property type="match status" value="1"/>
</dbReference>
<evidence type="ECO:0000256" key="1">
    <source>
        <dbReference type="ARBA" id="ARBA00007623"/>
    </source>
</evidence>